<organism evidence="2 3">
    <name type="scientific">Flavobacterium chuncheonense</name>
    <dbReference type="NCBI Taxonomy" id="2026653"/>
    <lineage>
        <taxon>Bacteria</taxon>
        <taxon>Pseudomonadati</taxon>
        <taxon>Bacteroidota</taxon>
        <taxon>Flavobacteriia</taxon>
        <taxon>Flavobacteriales</taxon>
        <taxon>Flavobacteriaceae</taxon>
        <taxon>Flavobacterium</taxon>
    </lineage>
</organism>
<evidence type="ECO:0000313" key="3">
    <source>
        <dbReference type="Proteomes" id="UP001597534"/>
    </source>
</evidence>
<comment type="caution">
    <text evidence="2">The sequence shown here is derived from an EMBL/GenBank/DDBJ whole genome shotgun (WGS) entry which is preliminary data.</text>
</comment>
<protein>
    <submittedName>
        <fullName evidence="2">DUF4407 domain-containing protein</fullName>
    </submittedName>
</protein>
<keyword evidence="3" id="KW-1185">Reference proteome</keyword>
<evidence type="ECO:0000256" key="1">
    <source>
        <dbReference type="SAM" id="Phobius"/>
    </source>
</evidence>
<sequence>MKNSLAEDIRLKLTTFSGEDGYILKNSPNNLKVSFAVIGFFVMLIFIGCFTSATTFTYSLFDENPLISIPFGILWATIITIIYLLLLYTISPPTLPNKYKVKDRIIITDESNHNRFFTASMLLRLGFMTLLAIIIAQPINVYFLSKTVDPSLEKFIQLQKANMAIVADSLFVKDELKAKEDFEKVIRLKLNTQELNLVSSRLNNLNSKINLDREFIDKSYSLLDSIRKYDSKPLFVSINTKQDSLVRELNNLLHIEVQSDLSYQSDIRSTTIPNSKIEEEFTIFIKQLDKIISNKINNYDNLEVLLSKSNFYIQRIKLLLYENISSWFITCLVIIIFLYPIQLKFWVRNKRFYVKKREIEEKIVLEAYESFRIEYSQILENKIDMVNDKVFKALMVDLSKIKELNKQRYDILLKEIKEELKFEKIEFYENCENPPFRTIKRSDTTRFSSEKEFLDLLYNSTK</sequence>
<feature type="transmembrane region" description="Helical" evidence="1">
    <location>
        <begin position="67"/>
        <end position="90"/>
    </location>
</feature>
<keyword evidence="1" id="KW-0472">Membrane</keyword>
<feature type="transmembrane region" description="Helical" evidence="1">
    <location>
        <begin position="35"/>
        <end position="61"/>
    </location>
</feature>
<dbReference type="RefSeq" id="WP_379810394.1">
    <property type="nucleotide sequence ID" value="NZ_JBHUPC010000010.1"/>
</dbReference>
<proteinExistence type="predicted"/>
<keyword evidence="1" id="KW-0812">Transmembrane</keyword>
<dbReference type="Proteomes" id="UP001597534">
    <property type="component" value="Unassembled WGS sequence"/>
</dbReference>
<feature type="transmembrane region" description="Helical" evidence="1">
    <location>
        <begin position="122"/>
        <end position="144"/>
    </location>
</feature>
<accession>A0ABW5YIT0</accession>
<dbReference type="Pfam" id="PF14362">
    <property type="entry name" value="DUF4407"/>
    <property type="match status" value="1"/>
</dbReference>
<keyword evidence="1" id="KW-1133">Transmembrane helix</keyword>
<gene>
    <name evidence="2" type="ORF">ACFS5J_02510</name>
</gene>
<feature type="transmembrane region" description="Helical" evidence="1">
    <location>
        <begin position="324"/>
        <end position="347"/>
    </location>
</feature>
<dbReference type="EMBL" id="JBHUPC010000010">
    <property type="protein sequence ID" value="MFD2890880.1"/>
    <property type="molecule type" value="Genomic_DNA"/>
</dbReference>
<reference evidence="3" key="1">
    <citation type="journal article" date="2019" name="Int. J. Syst. Evol. Microbiol.">
        <title>The Global Catalogue of Microorganisms (GCM) 10K type strain sequencing project: providing services to taxonomists for standard genome sequencing and annotation.</title>
        <authorList>
            <consortium name="The Broad Institute Genomics Platform"/>
            <consortium name="The Broad Institute Genome Sequencing Center for Infectious Disease"/>
            <person name="Wu L."/>
            <person name="Ma J."/>
        </authorList>
    </citation>
    <scope>NUCLEOTIDE SEQUENCE [LARGE SCALE GENOMIC DNA]</scope>
    <source>
        <strain evidence="3">KCTC 22671</strain>
    </source>
</reference>
<dbReference type="InterPro" id="IPR025519">
    <property type="entry name" value="DUF4407"/>
</dbReference>
<name>A0ABW5YIT0_9FLAO</name>
<evidence type="ECO:0000313" key="2">
    <source>
        <dbReference type="EMBL" id="MFD2890880.1"/>
    </source>
</evidence>